<evidence type="ECO:0000256" key="1">
    <source>
        <dbReference type="SAM" id="MobiDB-lite"/>
    </source>
</evidence>
<protein>
    <submittedName>
        <fullName evidence="2">Uncharacterized protein</fullName>
    </submittedName>
</protein>
<reference evidence="3 5" key="2">
    <citation type="submission" date="2016-11" db="EMBL/GenBank/DDBJ databases">
        <title>Comparative genomics of co-occurring bacteria in distinct bioleaching systems unravels niche-specific adaptation.</title>
        <authorList>
            <person name="Zhang X."/>
            <person name="Liu X."/>
            <person name="Yin H."/>
        </authorList>
    </citation>
    <scope>NUCLEOTIDE SEQUENCE [LARGE SCALE GENOMIC DNA]</scope>
    <source>
        <strain evidence="3 5">DX</strain>
    </source>
</reference>
<evidence type="ECO:0000313" key="2">
    <source>
        <dbReference type="EMBL" id="KGA92609.1"/>
    </source>
</evidence>
<evidence type="ECO:0000313" key="4">
    <source>
        <dbReference type="Proteomes" id="UP000029452"/>
    </source>
</evidence>
<proteinExistence type="predicted"/>
<dbReference type="EMBL" id="MPOJ01000008">
    <property type="protein sequence ID" value="OOH73622.1"/>
    <property type="molecule type" value="Genomic_DNA"/>
</dbReference>
<dbReference type="AlphaFoldDB" id="A0A094X239"/>
<reference evidence="2 4" key="1">
    <citation type="submission" date="2014-06" db="EMBL/GenBank/DDBJ databases">
        <title>Draft genome sequence of iron oxidizing acidophile Leptospirillum ferriphilum DSM14647.</title>
        <authorList>
            <person name="Cardenas J.P."/>
            <person name="Lazcano M."/>
            <person name="Ossandon F.J."/>
            <person name="Corbett M."/>
            <person name="Holmes D.S."/>
            <person name="Watkin E."/>
        </authorList>
    </citation>
    <scope>NUCLEOTIDE SEQUENCE [LARGE SCALE GENOMIC DNA]</scope>
    <source>
        <strain evidence="2 4">DSM 14647</strain>
    </source>
</reference>
<evidence type="ECO:0000313" key="5">
    <source>
        <dbReference type="Proteomes" id="UP000188586"/>
    </source>
</evidence>
<dbReference type="EMBL" id="JPGK01000014">
    <property type="protein sequence ID" value="KGA92609.1"/>
    <property type="molecule type" value="Genomic_DNA"/>
</dbReference>
<evidence type="ECO:0000313" key="3">
    <source>
        <dbReference type="EMBL" id="OOH73622.1"/>
    </source>
</evidence>
<comment type="caution">
    <text evidence="2">The sequence shown here is derived from an EMBL/GenBank/DDBJ whole genome shotgun (WGS) entry which is preliminary data.</text>
</comment>
<feature type="region of interest" description="Disordered" evidence="1">
    <location>
        <begin position="50"/>
        <end position="73"/>
    </location>
</feature>
<accession>A0A094X239</accession>
<name>A0A094X239_9BACT</name>
<dbReference type="Proteomes" id="UP000188586">
    <property type="component" value="Unassembled WGS sequence"/>
</dbReference>
<organism evidence="2 4">
    <name type="scientific">Leptospirillum ferriphilum</name>
    <dbReference type="NCBI Taxonomy" id="178606"/>
    <lineage>
        <taxon>Bacteria</taxon>
        <taxon>Pseudomonadati</taxon>
        <taxon>Nitrospirota</taxon>
        <taxon>Nitrospiria</taxon>
        <taxon>Nitrospirales</taxon>
        <taxon>Nitrospiraceae</taxon>
        <taxon>Leptospirillum</taxon>
    </lineage>
</organism>
<dbReference type="Proteomes" id="UP000029452">
    <property type="component" value="Unassembled WGS sequence"/>
</dbReference>
<gene>
    <name evidence="3" type="ORF">BOX24_03865</name>
    <name evidence="2" type="ORF">LptCag_1753</name>
</gene>
<sequence length="73" mass="8226">MRTFWPCLKERGKNGKFRVFGREVSLRIRVETTIFSCSEALCKAYERETSGAVDRTAGREKGPDFPAGALKRG</sequence>